<dbReference type="NCBIfam" id="TIGR02469">
    <property type="entry name" value="CbiT"/>
    <property type="match status" value="1"/>
</dbReference>
<evidence type="ECO:0000259" key="6">
    <source>
        <dbReference type="Pfam" id="PF00590"/>
    </source>
</evidence>
<dbReference type="Pfam" id="PF00590">
    <property type="entry name" value="TP_methylase"/>
    <property type="match status" value="1"/>
</dbReference>
<dbReference type="InterPro" id="IPR050714">
    <property type="entry name" value="Cobalamin_biosynth_MTase"/>
</dbReference>
<dbReference type="CDD" id="cd02440">
    <property type="entry name" value="AdoMet_MTases"/>
    <property type="match status" value="1"/>
</dbReference>
<dbReference type="GO" id="GO:0009236">
    <property type="term" value="P:cobalamin biosynthetic process"/>
    <property type="evidence" value="ECO:0007669"/>
    <property type="project" value="UniProtKB-UniPathway"/>
</dbReference>
<dbReference type="SUPFAM" id="SSF53790">
    <property type="entry name" value="Tetrapyrrole methylase"/>
    <property type="match status" value="1"/>
</dbReference>
<dbReference type="InterPro" id="IPR014777">
    <property type="entry name" value="4pyrrole_Mease_sub1"/>
</dbReference>
<keyword evidence="5" id="KW-0949">S-adenosyl-L-methionine</keyword>
<dbReference type="Gene3D" id="3.40.1010.10">
    <property type="entry name" value="Cobalt-precorrin-4 Transmethylase, Domain 1"/>
    <property type="match status" value="1"/>
</dbReference>
<reference evidence="7" key="1">
    <citation type="submission" date="2016-04" db="EMBL/GenBank/DDBJ databases">
        <authorList>
            <person name="Evans L.H."/>
            <person name="Alamgir A."/>
            <person name="Owens N."/>
            <person name="Weber N.D."/>
            <person name="Virtaneva K."/>
            <person name="Barbian K."/>
            <person name="Babar A."/>
            <person name="Rosenke K."/>
        </authorList>
    </citation>
    <scope>NUCLEOTIDE SEQUENCE</scope>
    <source>
        <strain evidence="7">86</strain>
    </source>
</reference>
<feature type="domain" description="Tetrapyrrole methylase" evidence="6">
    <location>
        <begin position="10"/>
        <end position="189"/>
    </location>
</feature>
<gene>
    <name evidence="7" type="primary">cobL</name>
    <name evidence="7" type="ORF">KL86APRO_12320</name>
</gene>
<evidence type="ECO:0000256" key="3">
    <source>
        <dbReference type="ARBA" id="ARBA00022603"/>
    </source>
</evidence>
<dbReference type="AlphaFoldDB" id="A0A212K8S8"/>
<keyword evidence="3 7" id="KW-0489">Methyltransferase</keyword>
<sequence>MTAAAPTPWLTVIGLGEDGLDGLSIAARAALDAAEWLVGARRLLDMVPPGAAQRIVWAGLDGTLDAIAAARGARVVVLASGNPMWFGVGATLARHFDPREILTYPAPSAFSLACSRMGWSMQEAVAVSAHALPLESIARHLFPGRRLVVLSRDGETPAGIAAFLAERGFGPSRMSVFEAMGGARERRVDGIAATWGRVGIDPLNTIAVEVMADADARIYGVTPGLPDDAFIHDGLLTKREIRAVTLSTLAPRPGETLWDVGAGNGSISVEWLRANPSGRAVAIERDHHRAEVLRVNANRLGAPSVEIVEGTVPEVLDEIPGEPDVIFVGGGLTSGETLEICWDRLPPGGRMVVNVVALESVAQLIAFQKRRGGTLTQLAIARNAPVGAMTKFEPMAPVIQYAGVKA</sequence>
<dbReference type="InterPro" id="IPR006365">
    <property type="entry name" value="Cbl_synth_CobL"/>
</dbReference>
<dbReference type="PIRSF" id="PIRSF036428">
    <property type="entry name" value="CobL"/>
    <property type="match status" value="1"/>
</dbReference>
<dbReference type="EMBL" id="FLUO01000001">
    <property type="protein sequence ID" value="SBW08008.1"/>
    <property type="molecule type" value="Genomic_DNA"/>
</dbReference>
<dbReference type="GO" id="GO:0046025">
    <property type="term" value="F:precorrin-6Y C5,15-methyltransferase (decarboxylating) activity"/>
    <property type="evidence" value="ECO:0007669"/>
    <property type="project" value="UniProtKB-EC"/>
</dbReference>
<evidence type="ECO:0000256" key="4">
    <source>
        <dbReference type="ARBA" id="ARBA00022679"/>
    </source>
</evidence>
<dbReference type="SUPFAM" id="SSF53335">
    <property type="entry name" value="S-adenosyl-L-methionine-dependent methyltransferases"/>
    <property type="match status" value="1"/>
</dbReference>
<evidence type="ECO:0000256" key="5">
    <source>
        <dbReference type="ARBA" id="ARBA00022691"/>
    </source>
</evidence>
<evidence type="ECO:0000256" key="1">
    <source>
        <dbReference type="ARBA" id="ARBA00004953"/>
    </source>
</evidence>
<comment type="pathway">
    <text evidence="1">Cofactor biosynthesis; adenosylcobalamin biosynthesis.</text>
</comment>
<dbReference type="CDD" id="cd11644">
    <property type="entry name" value="Precorrin-6Y-MT"/>
    <property type="match status" value="1"/>
</dbReference>
<name>A0A212K8S8_9PROT</name>
<dbReference type="InterPro" id="IPR029063">
    <property type="entry name" value="SAM-dependent_MTases_sf"/>
</dbReference>
<dbReference type="Gene3D" id="3.40.50.150">
    <property type="entry name" value="Vaccinia Virus protein VP39"/>
    <property type="match status" value="1"/>
</dbReference>
<dbReference type="NCBIfam" id="TIGR02467">
    <property type="entry name" value="CbiE"/>
    <property type="match status" value="1"/>
</dbReference>
<dbReference type="InterPro" id="IPR012818">
    <property type="entry name" value="CbiE"/>
</dbReference>
<dbReference type="InterPro" id="IPR014008">
    <property type="entry name" value="Cbl_synth_MTase_CbiT"/>
</dbReference>
<dbReference type="InterPro" id="IPR000878">
    <property type="entry name" value="4pyrrol_Mease"/>
</dbReference>
<evidence type="ECO:0000256" key="2">
    <source>
        <dbReference type="ARBA" id="ARBA00022573"/>
    </source>
</evidence>
<dbReference type="GO" id="GO:0032259">
    <property type="term" value="P:methylation"/>
    <property type="evidence" value="ECO:0007669"/>
    <property type="project" value="UniProtKB-KW"/>
</dbReference>
<dbReference type="PANTHER" id="PTHR43182">
    <property type="entry name" value="COBALT-PRECORRIN-6B C(15)-METHYLTRANSFERASE (DECARBOXYLATING)"/>
    <property type="match status" value="1"/>
</dbReference>
<keyword evidence="4 7" id="KW-0808">Transferase</keyword>
<protein>
    <submittedName>
        <fullName evidence="7">Precorrin-6Y C(5,15)-methyltransferase (Decarboxylating)</fullName>
        <ecNumber evidence="7">2.1.1.132</ecNumber>
    </submittedName>
</protein>
<keyword evidence="2" id="KW-0169">Cobalamin biosynthesis</keyword>
<accession>A0A212K8S8</accession>
<dbReference type="InterPro" id="IPR035996">
    <property type="entry name" value="4pyrrol_Methylase_sf"/>
</dbReference>
<dbReference type="GO" id="GO:0008276">
    <property type="term" value="F:protein methyltransferase activity"/>
    <property type="evidence" value="ECO:0007669"/>
    <property type="project" value="InterPro"/>
</dbReference>
<dbReference type="UniPathway" id="UPA00148"/>
<dbReference type="EC" id="2.1.1.132" evidence="7"/>
<organism evidence="7">
    <name type="scientific">uncultured Alphaproteobacteria bacterium</name>
    <dbReference type="NCBI Taxonomy" id="91750"/>
    <lineage>
        <taxon>Bacteria</taxon>
        <taxon>Pseudomonadati</taxon>
        <taxon>Pseudomonadota</taxon>
        <taxon>Alphaproteobacteria</taxon>
        <taxon>environmental samples</taxon>
    </lineage>
</organism>
<proteinExistence type="predicted"/>
<dbReference type="PANTHER" id="PTHR43182:SF1">
    <property type="entry name" value="COBALT-PRECORRIN-7 C(5)-METHYLTRANSFERASE"/>
    <property type="match status" value="1"/>
</dbReference>
<evidence type="ECO:0000313" key="7">
    <source>
        <dbReference type="EMBL" id="SBW08008.1"/>
    </source>
</evidence>